<accession>A0A919IDT6</accession>
<reference evidence="1" key="1">
    <citation type="submission" date="2021-01" db="EMBL/GenBank/DDBJ databases">
        <title>Whole genome shotgun sequence of Actinoplanes cyaneus NBRC 14990.</title>
        <authorList>
            <person name="Komaki H."/>
            <person name="Tamura T."/>
        </authorList>
    </citation>
    <scope>NUCLEOTIDE SEQUENCE</scope>
    <source>
        <strain evidence="1">NBRC 14990</strain>
    </source>
</reference>
<dbReference type="Pfam" id="PF24585">
    <property type="entry name" value="YunG"/>
    <property type="match status" value="1"/>
</dbReference>
<dbReference type="EMBL" id="BOMH01000002">
    <property type="protein sequence ID" value="GID62567.1"/>
    <property type="molecule type" value="Genomic_DNA"/>
</dbReference>
<sequence length="140" mass="15299">MTELTLEMLAPILRAAWSRDTCDPHDLPVWTPANPSRGQCGVTALVVQELLGGELLLGEVLVGGVKVGHHWWNRLPVGRDVDLTAGQFRPEEIVTGAVPYPAPTAGPRRITAQWQLFRGRVMAALADQERSGTLISERGR</sequence>
<protein>
    <submittedName>
        <fullName evidence="1">Uncharacterized protein</fullName>
    </submittedName>
</protein>
<evidence type="ECO:0000313" key="2">
    <source>
        <dbReference type="Proteomes" id="UP000619479"/>
    </source>
</evidence>
<dbReference type="InterPro" id="IPR056238">
    <property type="entry name" value="YunG-like"/>
</dbReference>
<gene>
    <name evidence="1" type="ORF">Acy02nite_04480</name>
</gene>
<evidence type="ECO:0000313" key="1">
    <source>
        <dbReference type="EMBL" id="GID62567.1"/>
    </source>
</evidence>
<proteinExistence type="predicted"/>
<name>A0A919IDT6_9ACTN</name>
<dbReference type="Proteomes" id="UP000619479">
    <property type="component" value="Unassembled WGS sequence"/>
</dbReference>
<keyword evidence="2" id="KW-1185">Reference proteome</keyword>
<organism evidence="1 2">
    <name type="scientific">Actinoplanes cyaneus</name>
    <dbReference type="NCBI Taxonomy" id="52696"/>
    <lineage>
        <taxon>Bacteria</taxon>
        <taxon>Bacillati</taxon>
        <taxon>Actinomycetota</taxon>
        <taxon>Actinomycetes</taxon>
        <taxon>Micromonosporales</taxon>
        <taxon>Micromonosporaceae</taxon>
        <taxon>Actinoplanes</taxon>
    </lineage>
</organism>
<dbReference type="RefSeq" id="WP_203738038.1">
    <property type="nucleotide sequence ID" value="NZ_BAAAUC010000002.1"/>
</dbReference>
<dbReference type="AlphaFoldDB" id="A0A919IDT6"/>
<comment type="caution">
    <text evidence="1">The sequence shown here is derived from an EMBL/GenBank/DDBJ whole genome shotgun (WGS) entry which is preliminary data.</text>
</comment>